<dbReference type="InterPro" id="IPR001932">
    <property type="entry name" value="PPM-type_phosphatase-like_dom"/>
</dbReference>
<dbReference type="EMBL" id="QGQD01000104">
    <property type="protein sequence ID" value="TLC98134.1"/>
    <property type="molecule type" value="Genomic_DNA"/>
</dbReference>
<dbReference type="RefSeq" id="WP_242858536.1">
    <property type="nucleotide sequence ID" value="NZ_JTGN01000006.1"/>
</dbReference>
<keyword evidence="3 7" id="KW-0812">Transmembrane</keyword>
<dbReference type="Gene3D" id="3.60.40.10">
    <property type="entry name" value="PPM-type phosphatase domain"/>
    <property type="match status" value="1"/>
</dbReference>
<dbReference type="InterPro" id="IPR036457">
    <property type="entry name" value="PPM-type-like_dom_sf"/>
</dbReference>
<dbReference type="CDD" id="cd12912">
    <property type="entry name" value="PDC2_MCP_like"/>
    <property type="match status" value="1"/>
</dbReference>
<dbReference type="Proteomes" id="UP000306509">
    <property type="component" value="Unassembled WGS sequence"/>
</dbReference>
<evidence type="ECO:0000256" key="6">
    <source>
        <dbReference type="ARBA" id="ARBA00023136"/>
    </source>
</evidence>
<feature type="domain" description="HAMP" evidence="8">
    <location>
        <begin position="406"/>
        <end position="458"/>
    </location>
</feature>
<dbReference type="GO" id="GO:0005886">
    <property type="term" value="C:plasma membrane"/>
    <property type="evidence" value="ECO:0007669"/>
    <property type="project" value="UniProtKB-SubCell"/>
</dbReference>
<feature type="transmembrane region" description="Helical" evidence="7">
    <location>
        <begin position="379"/>
        <end position="400"/>
    </location>
</feature>
<dbReference type="InterPro" id="IPR033479">
    <property type="entry name" value="dCache_1"/>
</dbReference>
<keyword evidence="5 7" id="KW-1133">Transmembrane helix</keyword>
<keyword evidence="10" id="KW-1185">Reference proteome</keyword>
<keyword evidence="6 7" id="KW-0472">Membrane</keyword>
<gene>
    <name evidence="9" type="primary">rsbU</name>
    <name evidence="9" type="ORF">DSM106044_05040</name>
</gene>
<dbReference type="PROSITE" id="PS50885">
    <property type="entry name" value="HAMP"/>
    <property type="match status" value="1"/>
</dbReference>
<comment type="subcellular location">
    <subcellularLocation>
        <location evidence="1">Cell membrane</location>
        <topology evidence="1">Multi-pass membrane protein</topology>
    </subcellularLocation>
</comment>
<evidence type="ECO:0000313" key="9">
    <source>
        <dbReference type="EMBL" id="TLC98134.1"/>
    </source>
</evidence>
<evidence type="ECO:0000256" key="7">
    <source>
        <dbReference type="SAM" id="Phobius"/>
    </source>
</evidence>
<evidence type="ECO:0000256" key="5">
    <source>
        <dbReference type="ARBA" id="ARBA00022989"/>
    </source>
</evidence>
<evidence type="ECO:0000313" key="10">
    <source>
        <dbReference type="Proteomes" id="UP000306509"/>
    </source>
</evidence>
<dbReference type="SUPFAM" id="SSF158472">
    <property type="entry name" value="HAMP domain-like"/>
    <property type="match status" value="1"/>
</dbReference>
<accession>A0A4U8Q0E1</accession>
<reference evidence="9 10" key="1">
    <citation type="journal article" date="2019" name="Anaerobe">
        <title>Detection of Robinsoniella peoriensis in multiple bone samples of a trauma patient.</title>
        <authorList>
            <person name="Schrottner P."/>
            <person name="Hartwich K."/>
            <person name="Bunk B."/>
            <person name="Schober I."/>
            <person name="Helbig S."/>
            <person name="Rudolph W.W."/>
            <person name="Gunzer F."/>
        </authorList>
    </citation>
    <scope>NUCLEOTIDE SEQUENCE [LARGE SCALE GENOMIC DNA]</scope>
    <source>
        <strain evidence="9 10">DSM 106044</strain>
    </source>
</reference>
<dbReference type="SMART" id="SM00304">
    <property type="entry name" value="HAMP"/>
    <property type="match status" value="1"/>
</dbReference>
<evidence type="ECO:0000256" key="2">
    <source>
        <dbReference type="ARBA" id="ARBA00022475"/>
    </source>
</evidence>
<dbReference type="Gene3D" id="3.30.450.20">
    <property type="entry name" value="PAS domain"/>
    <property type="match status" value="1"/>
</dbReference>
<dbReference type="PANTHER" id="PTHR43156">
    <property type="entry name" value="STAGE II SPORULATION PROTEIN E-RELATED"/>
    <property type="match status" value="1"/>
</dbReference>
<dbReference type="Pfam" id="PF02743">
    <property type="entry name" value="dCache_1"/>
    <property type="match status" value="1"/>
</dbReference>
<evidence type="ECO:0000256" key="3">
    <source>
        <dbReference type="ARBA" id="ARBA00022692"/>
    </source>
</evidence>
<dbReference type="STRING" id="180332.GCA_000797495_03419"/>
<dbReference type="SUPFAM" id="SSF81606">
    <property type="entry name" value="PP2C-like"/>
    <property type="match status" value="1"/>
</dbReference>
<dbReference type="Pfam" id="PF00672">
    <property type="entry name" value="HAMP"/>
    <property type="match status" value="1"/>
</dbReference>
<feature type="transmembrane region" description="Helical" evidence="7">
    <location>
        <begin position="12"/>
        <end position="34"/>
    </location>
</feature>
<organism evidence="9 10">
    <name type="scientific">Robinsoniella peoriensis</name>
    <dbReference type="NCBI Taxonomy" id="180332"/>
    <lineage>
        <taxon>Bacteria</taxon>
        <taxon>Bacillati</taxon>
        <taxon>Bacillota</taxon>
        <taxon>Clostridia</taxon>
        <taxon>Lachnospirales</taxon>
        <taxon>Lachnospiraceae</taxon>
        <taxon>Robinsoniella</taxon>
    </lineage>
</organism>
<evidence type="ECO:0000256" key="1">
    <source>
        <dbReference type="ARBA" id="ARBA00004651"/>
    </source>
</evidence>
<dbReference type="PANTHER" id="PTHR43156:SF2">
    <property type="entry name" value="STAGE II SPORULATION PROTEIN E"/>
    <property type="match status" value="1"/>
</dbReference>
<dbReference type="Gene3D" id="6.10.340.10">
    <property type="match status" value="1"/>
</dbReference>
<name>A0A4U8Q0E1_9FIRM</name>
<dbReference type="InterPro" id="IPR003660">
    <property type="entry name" value="HAMP_dom"/>
</dbReference>
<evidence type="ECO:0000256" key="4">
    <source>
        <dbReference type="ARBA" id="ARBA00022801"/>
    </source>
</evidence>
<keyword evidence="4 9" id="KW-0378">Hydrolase</keyword>
<dbReference type="SMART" id="SM00331">
    <property type="entry name" value="PP2C_SIG"/>
    <property type="match status" value="1"/>
</dbReference>
<comment type="caution">
    <text evidence="9">The sequence shown here is derived from an EMBL/GenBank/DDBJ whole genome shotgun (WGS) entry which is preliminary data.</text>
</comment>
<dbReference type="GO" id="GO:0007165">
    <property type="term" value="P:signal transduction"/>
    <property type="evidence" value="ECO:0007669"/>
    <property type="project" value="InterPro"/>
</dbReference>
<keyword evidence="2" id="KW-1003">Cell membrane</keyword>
<dbReference type="CDD" id="cd06225">
    <property type="entry name" value="HAMP"/>
    <property type="match status" value="1"/>
</dbReference>
<dbReference type="Pfam" id="PF07228">
    <property type="entry name" value="SpoIIE"/>
    <property type="match status" value="1"/>
</dbReference>
<evidence type="ECO:0000259" key="8">
    <source>
        <dbReference type="PROSITE" id="PS50885"/>
    </source>
</evidence>
<protein>
    <submittedName>
        <fullName evidence="9">Phosphoserine phosphatase RsbU</fullName>
        <ecNumber evidence="9">3.1.3.3</ecNumber>
    </submittedName>
</protein>
<dbReference type="EC" id="3.1.3.3" evidence="9"/>
<dbReference type="AlphaFoldDB" id="A0A4U8Q0E1"/>
<dbReference type="InterPro" id="IPR052016">
    <property type="entry name" value="Bact_Sigma-Reg"/>
</dbReference>
<dbReference type="GO" id="GO:0016791">
    <property type="term" value="F:phosphatase activity"/>
    <property type="evidence" value="ECO:0007669"/>
    <property type="project" value="TreeGrafter"/>
</dbReference>
<proteinExistence type="predicted"/>
<sequence length="722" mass="79581" precursor="true">MMKHNIRKKVTAATILVAMAAIVIISGVTVYGMLSMKSHTVQTSKELGHQAGDDAKAALISQAKQKIADVAREKAKYIETKFNFTKTYVETIADTMTSIYDNPDEYPNRSVQEPVKGNTNLTAQLMFSSTVKDKNDPDIQSEIHKIANIKDILVQINGHDEVVASTYVATKSGIVIMADYISSAKFDEGSDVPNPYEAFLRPWYQKAVDEQKLIFTDIIKDIHGGGSAIICAKPFYKGEEFMGVAGVGSYLTDINDVVMNTEVGKSGYAFLIDSGGKVNISSKESGEVGADPDHVTDLRQSDNTELADAVRKMVAGENGIAEVTIDGKKVYLAYEPLTTLGWSFATVIEQEEVIAPAIESQDGIMKLTNGAISKINQNIGMVLIILIILILIVLLAIFFLSTSVAKKITDPIVRVTQAVQGVGDGNLEYNLEIHTGDETEELSNAFQEMTLKLKEYIRNLTAVTAEKERIGAELNVATQIQASMLPCIFPAFPEHKEFNVYATMQPAKEVGGDFYDFFLTDEQHLAVVMADVSGKGVPAALFMVIAKTLIKNHTQNGEEPCEVFTNVNKQLCENNQAGMFVTAWMGILELDSGLFTYVNAGHNPPLLKRKGESFAYLKSRPGFVLAGMEGIRYRQNQIQLNQGDLLYLYTDGVTEATDIYNELYGEARLQEILDKNAALPLEEILKNIKNNIDLFVKGAPQFDDITMLALKIHERDERKLEV</sequence>